<feature type="transmembrane region" description="Helical" evidence="1">
    <location>
        <begin position="88"/>
        <end position="107"/>
    </location>
</feature>
<keyword evidence="1" id="KW-1133">Transmembrane helix</keyword>
<name>A0A4U2Y7S6_9BACL</name>
<keyword evidence="3" id="KW-1185">Reference proteome</keyword>
<sequence>MNRIKPYSIVIFVACLAITYALVQNFIIDPEAKGFLSHKSDYNKERMNTSIWLTVMYVHLFFALIALVCGVANFSDKLLAKNRKLHKVTGYVYLFSVLVVVVTSGYMAPYVTGGKVASWPFHLLNIIWPAITITALVKIKKRQVMKHKEWMVRSFVFLFTNMLIHLVKLIVEKVVGLPYELSYTIGVYAAMIGLVVTAEMIIRTRLRAPKKGR</sequence>
<dbReference type="Pfam" id="PF10067">
    <property type="entry name" value="DUF2306"/>
    <property type="match status" value="1"/>
</dbReference>
<organism evidence="2 3">
    <name type="scientific">Brevibacillus antibioticus</name>
    <dbReference type="NCBI Taxonomy" id="2570228"/>
    <lineage>
        <taxon>Bacteria</taxon>
        <taxon>Bacillati</taxon>
        <taxon>Bacillota</taxon>
        <taxon>Bacilli</taxon>
        <taxon>Bacillales</taxon>
        <taxon>Paenibacillaceae</taxon>
        <taxon>Brevibacillus</taxon>
    </lineage>
</organism>
<dbReference type="Proteomes" id="UP000307841">
    <property type="component" value="Unassembled WGS sequence"/>
</dbReference>
<proteinExistence type="predicted"/>
<accession>A0A4U2Y7S6</accession>
<keyword evidence="1" id="KW-0472">Membrane</keyword>
<dbReference type="RefSeq" id="WP_137030099.1">
    <property type="nucleotide sequence ID" value="NZ_SZNK01000001.1"/>
</dbReference>
<evidence type="ECO:0000256" key="1">
    <source>
        <dbReference type="SAM" id="Phobius"/>
    </source>
</evidence>
<comment type="caution">
    <text evidence="2">The sequence shown here is derived from an EMBL/GenBank/DDBJ whole genome shotgun (WGS) entry which is preliminary data.</text>
</comment>
<feature type="transmembrane region" description="Helical" evidence="1">
    <location>
        <begin position="7"/>
        <end position="28"/>
    </location>
</feature>
<feature type="transmembrane region" description="Helical" evidence="1">
    <location>
        <begin position="183"/>
        <end position="202"/>
    </location>
</feature>
<keyword evidence="1" id="KW-0812">Transmembrane</keyword>
<gene>
    <name evidence="2" type="ORF">E8L90_15040</name>
</gene>
<evidence type="ECO:0000313" key="2">
    <source>
        <dbReference type="EMBL" id="TKI56676.1"/>
    </source>
</evidence>
<dbReference type="AlphaFoldDB" id="A0A4U2Y7S6"/>
<feature type="transmembrane region" description="Helical" evidence="1">
    <location>
        <begin position="51"/>
        <end position="76"/>
    </location>
</feature>
<dbReference type="InterPro" id="IPR018750">
    <property type="entry name" value="DUF2306_membrane"/>
</dbReference>
<dbReference type="OrthoDB" id="195502at2"/>
<protein>
    <submittedName>
        <fullName evidence="2">DUF2306 domain-containing protein</fullName>
    </submittedName>
</protein>
<evidence type="ECO:0000313" key="3">
    <source>
        <dbReference type="Proteomes" id="UP000307841"/>
    </source>
</evidence>
<dbReference type="EMBL" id="SZNK01000001">
    <property type="protein sequence ID" value="TKI56676.1"/>
    <property type="molecule type" value="Genomic_DNA"/>
</dbReference>
<feature type="transmembrane region" description="Helical" evidence="1">
    <location>
        <begin position="151"/>
        <end position="171"/>
    </location>
</feature>
<feature type="transmembrane region" description="Helical" evidence="1">
    <location>
        <begin position="119"/>
        <end position="139"/>
    </location>
</feature>
<reference evidence="2 3" key="1">
    <citation type="submission" date="2019-04" db="EMBL/GenBank/DDBJ databases">
        <title>Whole genome sequencing of Brevibacillus sp. TGS2-1.</title>
        <authorList>
            <person name="Choi A."/>
        </authorList>
    </citation>
    <scope>NUCLEOTIDE SEQUENCE [LARGE SCALE GENOMIC DNA]</scope>
    <source>
        <strain evidence="2 3">TGS2-1</strain>
    </source>
</reference>